<protein>
    <submittedName>
        <fullName evidence="1">Uncharacterized protein</fullName>
    </submittedName>
</protein>
<name>A0A127FB86_STEDE</name>
<gene>
    <name evidence="1" type="ORF">ACG33_07285</name>
</gene>
<organism evidence="1 2">
    <name type="scientific">Steroidobacter denitrificans</name>
    <dbReference type="NCBI Taxonomy" id="465721"/>
    <lineage>
        <taxon>Bacteria</taxon>
        <taxon>Pseudomonadati</taxon>
        <taxon>Pseudomonadota</taxon>
        <taxon>Gammaproteobacteria</taxon>
        <taxon>Steroidobacterales</taxon>
        <taxon>Steroidobacteraceae</taxon>
        <taxon>Steroidobacter</taxon>
    </lineage>
</organism>
<dbReference type="KEGG" id="sdf:ACG33_07285"/>
<evidence type="ECO:0000313" key="1">
    <source>
        <dbReference type="EMBL" id="AMN46901.1"/>
    </source>
</evidence>
<dbReference type="EMBL" id="CP011971">
    <property type="protein sequence ID" value="AMN46901.1"/>
    <property type="molecule type" value="Genomic_DNA"/>
</dbReference>
<proteinExistence type="predicted"/>
<reference evidence="1 2" key="1">
    <citation type="submission" date="2015-06" db="EMBL/GenBank/DDBJ databases">
        <title>A Comprehensive Approach to Explore the Metabolic and Phylogenetic Diversity of Bacterial Steroid Degradation in the Environment: Testosterone as an Example.</title>
        <authorList>
            <person name="Yang F.-C."/>
            <person name="Chen Y.-L."/>
            <person name="Yu C.-P."/>
            <person name="Tang S.-L."/>
            <person name="Wang P.-H."/>
            <person name="Ismail W."/>
            <person name="Wang C.-H."/>
            <person name="Yang C.-Y."/>
            <person name="Chiang Y.-R."/>
        </authorList>
    </citation>
    <scope>NUCLEOTIDE SEQUENCE [LARGE SCALE GENOMIC DNA]</scope>
    <source>
        <strain evidence="1 2">DSM 18526</strain>
    </source>
</reference>
<keyword evidence="2" id="KW-1185">Reference proteome</keyword>
<accession>A0A127FB86</accession>
<dbReference type="STRING" id="465721.ACG33_07285"/>
<dbReference type="Proteomes" id="UP000070250">
    <property type="component" value="Chromosome"/>
</dbReference>
<dbReference type="AlphaFoldDB" id="A0A127FB86"/>
<sequence length="213" mass="24127">MERYIEVCPAAPLPTQETLGQFGYARDPRRLRIAVNIEGQAVLHELCAPMRFVVGRAVLAERRPDPDAWITEEDLDHYTFWLSARVRRRSFPNALDQRIGTDSHKRIRKTLSKVESDIEALLYSLSTEKELGEEETYRMRVILLAKPEAAANTAKLEVLETVRDKIEEILSDKPGVEVEVVDLASSARMSVATAASYKNWGFEDLSLEADIKP</sequence>
<evidence type="ECO:0000313" key="2">
    <source>
        <dbReference type="Proteomes" id="UP000070250"/>
    </source>
</evidence>